<dbReference type="InParanoid" id="J4ICC5"/>
<proteinExistence type="predicted"/>
<feature type="signal peptide" evidence="1">
    <location>
        <begin position="1"/>
        <end position="23"/>
    </location>
</feature>
<name>J4ICC5_9APHY</name>
<sequence length="47" mass="4898">MHFFKSLLSILVIAGGLAITASARPDLPPECNGFDEGSLPDSCLSCC</sequence>
<dbReference type="EMBL" id="HE797237">
    <property type="protein sequence ID" value="CCM06171.1"/>
    <property type="molecule type" value="Genomic_DNA"/>
</dbReference>
<gene>
    <name evidence="2" type="ORF">FIBRA_08412</name>
</gene>
<dbReference type="GeneID" id="24101071"/>
<evidence type="ECO:0000313" key="3">
    <source>
        <dbReference type="Proteomes" id="UP000006352"/>
    </source>
</evidence>
<evidence type="ECO:0000313" key="2">
    <source>
        <dbReference type="EMBL" id="CCM06171.1"/>
    </source>
</evidence>
<dbReference type="AlphaFoldDB" id="J4ICC5"/>
<reference evidence="2 3" key="1">
    <citation type="journal article" date="2012" name="Appl. Environ. Microbiol.">
        <title>Short-read sequencing for genomic analysis of the brown rot fungus Fibroporia radiculosa.</title>
        <authorList>
            <person name="Tang J.D."/>
            <person name="Perkins A.D."/>
            <person name="Sonstegard T.S."/>
            <person name="Schroeder S.G."/>
            <person name="Burgess S.C."/>
            <person name="Diehl S.V."/>
        </authorList>
    </citation>
    <scope>NUCLEOTIDE SEQUENCE [LARGE SCALE GENOMIC DNA]</scope>
    <source>
        <strain evidence="2 3">TFFH 294</strain>
    </source>
</reference>
<dbReference type="RefSeq" id="XP_012185454.1">
    <property type="nucleotide sequence ID" value="XM_012330064.1"/>
</dbReference>
<protein>
    <submittedName>
        <fullName evidence="2">Uncharacterized protein</fullName>
    </submittedName>
</protein>
<dbReference type="HOGENOM" id="CLU_3175392_0_0_1"/>
<keyword evidence="1" id="KW-0732">Signal</keyword>
<dbReference type="Proteomes" id="UP000006352">
    <property type="component" value="Unassembled WGS sequence"/>
</dbReference>
<evidence type="ECO:0000256" key="1">
    <source>
        <dbReference type="SAM" id="SignalP"/>
    </source>
</evidence>
<keyword evidence="3" id="KW-1185">Reference proteome</keyword>
<feature type="chain" id="PRO_5003778528" evidence="1">
    <location>
        <begin position="24"/>
        <end position="47"/>
    </location>
</feature>
<organism evidence="2 3">
    <name type="scientific">Fibroporia radiculosa</name>
    <dbReference type="NCBI Taxonomy" id="599839"/>
    <lineage>
        <taxon>Eukaryota</taxon>
        <taxon>Fungi</taxon>
        <taxon>Dikarya</taxon>
        <taxon>Basidiomycota</taxon>
        <taxon>Agaricomycotina</taxon>
        <taxon>Agaricomycetes</taxon>
        <taxon>Polyporales</taxon>
        <taxon>Fibroporiaceae</taxon>
        <taxon>Fibroporia</taxon>
    </lineage>
</organism>
<accession>J4ICC5</accession>